<evidence type="ECO:0000256" key="10">
    <source>
        <dbReference type="ARBA" id="ARBA00043193"/>
    </source>
</evidence>
<evidence type="ECO:0000256" key="11">
    <source>
        <dbReference type="ARBA" id="ARBA00049015"/>
    </source>
</evidence>
<evidence type="ECO:0000256" key="4">
    <source>
        <dbReference type="ARBA" id="ARBA00041057"/>
    </source>
</evidence>
<dbReference type="Pfam" id="PF03747">
    <property type="entry name" value="ADP_ribosyl_GH"/>
    <property type="match status" value="1"/>
</dbReference>
<reference evidence="13" key="1">
    <citation type="journal article" date="2020" name="J. Eukaryot. Microbiol.">
        <title>De novo Sequencing, Assembly and Annotation of the Transcriptome for the Free-Living Testate Amoeba Arcella intermedia.</title>
        <authorList>
            <person name="Ribeiro G.M."/>
            <person name="Porfirio-Sousa A.L."/>
            <person name="Maurer-Alcala X.X."/>
            <person name="Katz L.A."/>
            <person name="Lahr D.J.G."/>
        </authorList>
    </citation>
    <scope>NUCLEOTIDE SEQUENCE</scope>
</reference>
<comment type="catalytic activity">
    <reaction evidence="11">
        <text>alpha-NAD(+) + H2O = ADP-D-ribose + nicotinamide + H(+)</text>
        <dbReference type="Rhea" id="RHEA:68792"/>
        <dbReference type="ChEBI" id="CHEBI:15377"/>
        <dbReference type="ChEBI" id="CHEBI:15378"/>
        <dbReference type="ChEBI" id="CHEBI:17154"/>
        <dbReference type="ChEBI" id="CHEBI:57967"/>
        <dbReference type="ChEBI" id="CHEBI:77017"/>
    </reaction>
</comment>
<organism evidence="13">
    <name type="scientific">Arcella intermedia</name>
    <dbReference type="NCBI Taxonomy" id="1963864"/>
    <lineage>
        <taxon>Eukaryota</taxon>
        <taxon>Amoebozoa</taxon>
        <taxon>Tubulinea</taxon>
        <taxon>Elardia</taxon>
        <taxon>Arcellinida</taxon>
        <taxon>Sphaerothecina</taxon>
        <taxon>Arcellidae</taxon>
        <taxon>Arcella</taxon>
    </lineage>
</organism>
<evidence type="ECO:0000256" key="2">
    <source>
        <dbReference type="ARBA" id="ARBA00012255"/>
    </source>
</evidence>
<keyword evidence="12" id="KW-0479">Metal-binding</keyword>
<dbReference type="PANTHER" id="PTHR16222">
    <property type="entry name" value="ADP-RIBOSYLGLYCOHYDROLASE"/>
    <property type="match status" value="1"/>
</dbReference>
<evidence type="ECO:0000256" key="5">
    <source>
        <dbReference type="ARBA" id="ARBA00042398"/>
    </source>
</evidence>
<feature type="binding site" evidence="12">
    <location>
        <position position="333"/>
    </location>
    <ligand>
        <name>Mg(2+)</name>
        <dbReference type="ChEBI" id="CHEBI:18420"/>
        <label>1</label>
    </ligand>
</feature>
<dbReference type="SUPFAM" id="SSF101478">
    <property type="entry name" value="ADP-ribosylglycohydrolase"/>
    <property type="match status" value="1"/>
</dbReference>
<feature type="binding site" evidence="12">
    <location>
        <position position="92"/>
    </location>
    <ligand>
        <name>Mg(2+)</name>
        <dbReference type="ChEBI" id="CHEBI:18420"/>
        <label>1</label>
    </ligand>
</feature>
<evidence type="ECO:0000256" key="6">
    <source>
        <dbReference type="ARBA" id="ARBA00042471"/>
    </source>
</evidence>
<dbReference type="GO" id="GO:0004649">
    <property type="term" value="F:poly(ADP-ribose) glycohydrolase activity"/>
    <property type="evidence" value="ECO:0007669"/>
    <property type="project" value="UniProtKB-EC"/>
</dbReference>
<comment type="cofactor">
    <cofactor evidence="12">
        <name>Mg(2+)</name>
        <dbReference type="ChEBI" id="CHEBI:18420"/>
    </cofactor>
    <text evidence="12">Binds 2 magnesium ions per subunit.</text>
</comment>
<comment type="similarity">
    <text evidence="1">Belongs to the ADP-ribosylglycohydrolase family.</text>
</comment>
<dbReference type="GO" id="GO:0046872">
    <property type="term" value="F:metal ion binding"/>
    <property type="evidence" value="ECO:0007669"/>
    <property type="project" value="UniProtKB-KW"/>
</dbReference>
<dbReference type="InterPro" id="IPR005502">
    <property type="entry name" value="Ribosyl_crysJ1"/>
</dbReference>
<dbReference type="PANTHER" id="PTHR16222:SF24">
    <property type="entry name" value="ADP-RIBOSYLHYDROLASE ARH3"/>
    <property type="match status" value="1"/>
</dbReference>
<dbReference type="Gene3D" id="1.10.4080.10">
    <property type="entry name" value="ADP-ribosylation/Crystallin J1"/>
    <property type="match status" value="1"/>
</dbReference>
<proteinExistence type="inferred from homology"/>
<feature type="binding site" evidence="12">
    <location>
        <position position="91"/>
    </location>
    <ligand>
        <name>Mg(2+)</name>
        <dbReference type="ChEBI" id="CHEBI:18420"/>
        <label>1</label>
    </ligand>
</feature>
<feature type="binding site" evidence="12">
    <location>
        <position position="330"/>
    </location>
    <ligand>
        <name>Mg(2+)</name>
        <dbReference type="ChEBI" id="CHEBI:18420"/>
        <label>1</label>
    </ligand>
</feature>
<evidence type="ECO:0000256" key="3">
    <source>
        <dbReference type="ARBA" id="ARBA00022801"/>
    </source>
</evidence>
<evidence type="ECO:0000256" key="12">
    <source>
        <dbReference type="PIRSR" id="PIRSR605502-1"/>
    </source>
</evidence>
<accession>A0A6B2L4V5</accession>
<evidence type="ECO:0000256" key="9">
    <source>
        <dbReference type="ARBA" id="ARBA00043187"/>
    </source>
</evidence>
<name>A0A6B2L4V5_9EUKA</name>
<evidence type="ECO:0000313" key="13">
    <source>
        <dbReference type="EMBL" id="NDV31951.1"/>
    </source>
</evidence>
<evidence type="ECO:0000256" key="8">
    <source>
        <dbReference type="ARBA" id="ARBA00042850"/>
    </source>
</evidence>
<dbReference type="EMBL" id="GIBP01002982">
    <property type="protein sequence ID" value="NDV31951.1"/>
    <property type="molecule type" value="Transcribed_RNA"/>
</dbReference>
<evidence type="ECO:0000256" key="7">
    <source>
        <dbReference type="ARBA" id="ARBA00042722"/>
    </source>
</evidence>
<protein>
    <recommendedName>
        <fullName evidence="4">ADP-ribosylhydrolase ARH3</fullName>
        <ecNumber evidence="2">3.2.1.143</ecNumber>
    </recommendedName>
    <alternativeName>
        <fullName evidence="5">ADP-ribose glycohydrolase ARH3</fullName>
    </alternativeName>
    <alternativeName>
        <fullName evidence="6">ADP-ribosylhydrolase 3</fullName>
    </alternativeName>
    <alternativeName>
        <fullName evidence="9">O-acetyl-ADP-ribose deacetylase ARH3</fullName>
    </alternativeName>
    <alternativeName>
        <fullName evidence="10">Poly(ADP-ribose) glycohydrolase ARH3</fullName>
    </alternativeName>
    <alternativeName>
        <fullName evidence="8">[Protein ADP-ribosylarginine] hydrolase-like protein 2</fullName>
    </alternativeName>
    <alternativeName>
        <fullName evidence="7">[Protein ADP-ribosylserine] hydrolase</fullName>
    </alternativeName>
</protein>
<keyword evidence="12" id="KW-0460">Magnesium</keyword>
<dbReference type="AlphaFoldDB" id="A0A6B2L4V5"/>
<keyword evidence="3" id="KW-0378">Hydrolase</keyword>
<dbReference type="InterPro" id="IPR050792">
    <property type="entry name" value="ADP-ribosylglycohydrolase"/>
</dbReference>
<sequence>MRELSLQYFQEKKTSQKDGQYFDNGKIKESAKEIDRMYGCFFGNILGDALGAPFEFSPVQYNRENCTILDFSDPTIWSSRRGKTIKPGQWTDDTAMMLCLSDSLLIHNKLKPTDLRLRFLNWWHFGYCNAFGYDEDRDDKQSIGLGSIVSASLDEFQKSKSKYTTYMDTARSSGNGSIVRCGCIPLFCQTPKEAERLAYQQSKTTHTGEEAAECCRLLVHLMLQGVSGDGSVATALQRTQAAFSSPLYSIQCLLHSKQEEHHQDNQGLALEDRNWDWKAPHFRYAPGRVAQNKTYIGSYAMDAMAMCLHCVFHSDSFEGALVKAANLCGDADSVCAVVGQVAGSIYGLSEIKEEWLEAVFRWDPKGDLLLRAYKLIHQMK</sequence>
<dbReference type="InterPro" id="IPR036705">
    <property type="entry name" value="Ribosyl_crysJ1_sf"/>
</dbReference>
<dbReference type="EC" id="3.2.1.143" evidence="2"/>
<evidence type="ECO:0000256" key="1">
    <source>
        <dbReference type="ARBA" id="ARBA00010702"/>
    </source>
</evidence>
<feature type="binding site" evidence="12">
    <location>
        <position position="93"/>
    </location>
    <ligand>
        <name>Mg(2+)</name>
        <dbReference type="ChEBI" id="CHEBI:18420"/>
        <label>1</label>
    </ligand>
</feature>
<feature type="binding site" evidence="12">
    <location>
        <position position="332"/>
    </location>
    <ligand>
        <name>Mg(2+)</name>
        <dbReference type="ChEBI" id="CHEBI:18420"/>
        <label>1</label>
    </ligand>
</feature>